<dbReference type="Proteomes" id="UP000198656">
    <property type="component" value="Unassembled WGS sequence"/>
</dbReference>
<sequence length="361" mass="41903">MIVILDSNILTADFRMLGNNFKLLLNFLNRTDSTLAIPKVVMLEVKNNFLSELQKAQTAVEKEIAGLKGRIGNITLANPLSDGWLEREYKQYSESLDKKLINIGAVILDHPNVSHQAVIERAVPKKKPFKPNGDGYRDTLIWESVLEVLESKQKAVALVSRNSHDFCVKGRNSMFLHDDLKMDLLQREIPNEKLKFYVDLKDFLEDLVLPNFEKHEELREKIIQQQYPFENLNTIILSKLSNVVNDKHSDVNEIYFENEFEGPRFLGMDHKGKLVVKDIREISKQELYISMEMLSVAHFEGVVRKINFRQKEGYINFYQSEDNMQYFEVTKMVVINTHFNLIFSNVTNDITTVEIETVQEI</sequence>
<dbReference type="Pfam" id="PF16289">
    <property type="entry name" value="PIN_12"/>
    <property type="match status" value="1"/>
</dbReference>
<protein>
    <recommendedName>
        <fullName evidence="1">DUF4935 domain-containing protein</fullName>
    </recommendedName>
</protein>
<evidence type="ECO:0000313" key="2">
    <source>
        <dbReference type="EMBL" id="SDI46939.1"/>
    </source>
</evidence>
<organism evidence="2 3">
    <name type="scientific">Desulfosporosinus hippei DSM 8344</name>
    <dbReference type="NCBI Taxonomy" id="1121419"/>
    <lineage>
        <taxon>Bacteria</taxon>
        <taxon>Bacillati</taxon>
        <taxon>Bacillota</taxon>
        <taxon>Clostridia</taxon>
        <taxon>Eubacteriales</taxon>
        <taxon>Desulfitobacteriaceae</taxon>
        <taxon>Desulfosporosinus</taxon>
    </lineage>
</organism>
<dbReference type="AlphaFoldDB" id="A0A1G8KU83"/>
<feature type="domain" description="DUF4935" evidence="1">
    <location>
        <begin position="3"/>
        <end position="166"/>
    </location>
</feature>
<keyword evidence="3" id="KW-1185">Reference proteome</keyword>
<evidence type="ECO:0000313" key="3">
    <source>
        <dbReference type="Proteomes" id="UP000198656"/>
    </source>
</evidence>
<evidence type="ECO:0000259" key="1">
    <source>
        <dbReference type="Pfam" id="PF16289"/>
    </source>
</evidence>
<gene>
    <name evidence="2" type="ORF">SAMN05443529_14112</name>
</gene>
<proteinExistence type="predicted"/>
<dbReference type="InterPro" id="IPR032557">
    <property type="entry name" value="DUF4935"/>
</dbReference>
<accession>A0A1G8KU83</accession>
<dbReference type="EMBL" id="FNCP01000041">
    <property type="protein sequence ID" value="SDI46939.1"/>
    <property type="molecule type" value="Genomic_DNA"/>
</dbReference>
<name>A0A1G8KU83_9FIRM</name>
<reference evidence="3" key="1">
    <citation type="submission" date="2016-10" db="EMBL/GenBank/DDBJ databases">
        <authorList>
            <person name="Varghese N."/>
            <person name="Submissions S."/>
        </authorList>
    </citation>
    <scope>NUCLEOTIDE SEQUENCE [LARGE SCALE GENOMIC DNA]</scope>
    <source>
        <strain evidence="3">DSM 8344</strain>
    </source>
</reference>